<comment type="caution">
    <text evidence="1">The sequence shown here is derived from an EMBL/GenBank/DDBJ whole genome shotgun (WGS) entry which is preliminary data.</text>
</comment>
<organism evidence="1 2">
    <name type="scientific">Deinococcus oregonensis</name>
    <dbReference type="NCBI Taxonomy" id="1805970"/>
    <lineage>
        <taxon>Bacteria</taxon>
        <taxon>Thermotogati</taxon>
        <taxon>Deinococcota</taxon>
        <taxon>Deinococci</taxon>
        <taxon>Deinococcales</taxon>
        <taxon>Deinococcaceae</taxon>
        <taxon>Deinococcus</taxon>
    </lineage>
</organism>
<evidence type="ECO:0008006" key="3">
    <source>
        <dbReference type="Google" id="ProtNLM"/>
    </source>
</evidence>
<dbReference type="Proteomes" id="UP001589733">
    <property type="component" value="Unassembled WGS sequence"/>
</dbReference>
<evidence type="ECO:0000313" key="1">
    <source>
        <dbReference type="EMBL" id="MFB9992678.1"/>
    </source>
</evidence>
<keyword evidence="2" id="KW-1185">Reference proteome</keyword>
<gene>
    <name evidence="1" type="ORF">ACFFLM_11935</name>
</gene>
<evidence type="ECO:0000313" key="2">
    <source>
        <dbReference type="Proteomes" id="UP001589733"/>
    </source>
</evidence>
<dbReference type="RefSeq" id="WP_380010045.1">
    <property type="nucleotide sequence ID" value="NZ_JBHLYR010000036.1"/>
</dbReference>
<proteinExistence type="predicted"/>
<reference evidence="1 2" key="1">
    <citation type="submission" date="2024-09" db="EMBL/GenBank/DDBJ databases">
        <authorList>
            <person name="Sun Q."/>
            <person name="Mori K."/>
        </authorList>
    </citation>
    <scope>NUCLEOTIDE SEQUENCE [LARGE SCALE GENOMIC DNA]</scope>
    <source>
        <strain evidence="1 2">JCM 13503</strain>
    </source>
</reference>
<protein>
    <recommendedName>
        <fullName evidence="3">Heme NO-binding domain-containing protein</fullName>
    </recommendedName>
</protein>
<dbReference type="EMBL" id="JBHLYR010000036">
    <property type="protein sequence ID" value="MFB9992678.1"/>
    <property type="molecule type" value="Genomic_DNA"/>
</dbReference>
<name>A0ABV6B2P8_9DEIO</name>
<sequence>MSQSFPISSEEKRIIDEVQVFYCLFDCIIDFIDDYYQGVAWNTLGMELIDCGPINTFACKGDSSIQHFLDLPAKNLSFTSEGIAHHLEDIESQIQHLKISLNLNDAEIDHRFGVSVFEDHFLHLTDQPNEKTISIGLFFALWNKLNEVIGKVKAEHFNFEELSLPIQTIQDQILADYTVMFTFKII</sequence>
<accession>A0ABV6B2P8</accession>